<dbReference type="Pfam" id="PF00501">
    <property type="entry name" value="AMP-binding"/>
    <property type="match status" value="1"/>
</dbReference>
<dbReference type="Proteomes" id="UP000193218">
    <property type="component" value="Unassembled WGS sequence"/>
</dbReference>
<gene>
    <name evidence="4" type="ORF">BD324DRAFT_655201</name>
</gene>
<dbReference type="PROSITE" id="PS00455">
    <property type="entry name" value="AMP_BINDING"/>
    <property type="match status" value="1"/>
</dbReference>
<dbReference type="STRING" id="4999.A0A1Y1UQH2"/>
<dbReference type="Pfam" id="PF23562">
    <property type="entry name" value="AMP-binding_C_3"/>
    <property type="match status" value="1"/>
</dbReference>
<proteinExistence type="predicted"/>
<dbReference type="InterPro" id="IPR000873">
    <property type="entry name" value="AMP-dep_synth/lig_dom"/>
</dbReference>
<dbReference type="Pfam" id="PF00550">
    <property type="entry name" value="PP-binding"/>
    <property type="match status" value="1"/>
</dbReference>
<evidence type="ECO:0000313" key="4">
    <source>
        <dbReference type="EMBL" id="ORX40318.1"/>
    </source>
</evidence>
<keyword evidence="2" id="KW-0597">Phosphoprotein</keyword>
<dbReference type="InterPro" id="IPR051414">
    <property type="entry name" value="Adenylate-forming_Reductase"/>
</dbReference>
<name>A0A1Y1UQH2_9TREE</name>
<dbReference type="PANTHER" id="PTHR43439">
    <property type="entry name" value="PHENYLACETATE-COENZYME A LIGASE"/>
    <property type="match status" value="1"/>
</dbReference>
<organism evidence="4 5">
    <name type="scientific">Kockovaella imperatae</name>
    <dbReference type="NCBI Taxonomy" id="4999"/>
    <lineage>
        <taxon>Eukaryota</taxon>
        <taxon>Fungi</taxon>
        <taxon>Dikarya</taxon>
        <taxon>Basidiomycota</taxon>
        <taxon>Agaricomycotina</taxon>
        <taxon>Tremellomycetes</taxon>
        <taxon>Tremellales</taxon>
        <taxon>Cuniculitremaceae</taxon>
        <taxon>Kockovaella</taxon>
    </lineage>
</organism>
<dbReference type="AlphaFoldDB" id="A0A1Y1UQH2"/>
<dbReference type="Pfam" id="PF07993">
    <property type="entry name" value="NAD_binding_4"/>
    <property type="match status" value="1"/>
</dbReference>
<dbReference type="GeneID" id="33560617"/>
<dbReference type="SUPFAM" id="SSF56801">
    <property type="entry name" value="Acetyl-CoA synthetase-like"/>
    <property type="match status" value="1"/>
</dbReference>
<evidence type="ECO:0000256" key="1">
    <source>
        <dbReference type="ARBA" id="ARBA00022450"/>
    </source>
</evidence>
<dbReference type="EMBL" id="NBSH01000002">
    <property type="protein sequence ID" value="ORX40318.1"/>
    <property type="molecule type" value="Genomic_DNA"/>
</dbReference>
<sequence>MTLSYLVSTAGYSREQNESYPHDITSIVQLIDEGANEFEDEPVVGFARLTDPGWVCDRYSYRYISRLADGLTTALEMKPVSDNPTIGLLCPSNLDFLVAWIALMRLGYGVLFVAPQCSPSAIASLLESTKSDHLLYHSKYQQLAEQVESPARVTLLPSPTAPRPCSRLPSYNHLTSHIFHSSGTSGNPKPIPHKHHVSTASLPRRALPDEPHGPPPEPAAFTTTPLFHGGVSDLLRAWMARSVLYLYPTSEVPITSRNVCLAVEACNRGVETSRYRVNSFLSVPYILSTLADDSSGVDLLKQMDLVSTGGAPLEKETGDKMVRQGIRLVSRLGSSECGFLLSSYRDFEHDLEWDWLRNNSAYSQALSFEPSPIRDGLFELVVGNEWLSKTKSNRPDDSYATGDLYRPHPSKPDVWQYAGRGDDVIVMSNGEKATPGFVEERLRRSKLIAEAIVVGSNRPSLGLLVFTDAPKDRVIAELQPILNEVNREQPSYAAIHPDACLLLSGVAALDRIPRASKGTIQRGLVDQVFAQEITSIWRDESDEEAQRTREEIQEFCRDAVGQMLGSPVDIHTDLFNSGIDSLKATRLRSQMIKFVGGKPSIPLNVVFEQSTIASLAEYMYSVQQGTSVSLYEFNEHTRMLEWADKYGSFSQSQGPKAGLSRVLVLTGATGSLGREVLNALSDSAFDRIICLVRGENDDDARVRVQKAVGSDNDLDSVSVHVANLASSDLGLDAAVLDALTDSEVSVIHAAWPVHFGSSLQSFEDSIKGLHNLLSLYLRCGSPNRFIFCSSLASVLRSDQKSISETPSTDPSTATPIGYSRSKWIAEQICAKARDVHSSIVVARLGQLCGNSKTGVWNETEGWPLLLRTADTTRSLPLLDDVVNWLPVDVAARVLLDLVHEEQPDLIYHLVHPSPTTWSTVLDGVESSGTSFERLPRSEWLERVEQIPDEDISRKMLFLWRQSYGEDSPSSVSYDIATTNAQKASSSLRQLRALQPRDFARSIEAWRNTGFMT</sequence>
<dbReference type="SUPFAM" id="SSF47336">
    <property type="entry name" value="ACP-like"/>
    <property type="match status" value="1"/>
</dbReference>
<dbReference type="InterPro" id="IPR042099">
    <property type="entry name" value="ANL_N_sf"/>
</dbReference>
<dbReference type="Gene3D" id="3.40.50.720">
    <property type="entry name" value="NAD(P)-binding Rossmann-like Domain"/>
    <property type="match status" value="1"/>
</dbReference>
<dbReference type="Gene3D" id="3.40.50.12780">
    <property type="entry name" value="N-terminal domain of ligase-like"/>
    <property type="match status" value="1"/>
</dbReference>
<dbReference type="PROSITE" id="PS50075">
    <property type="entry name" value="CARRIER"/>
    <property type="match status" value="1"/>
</dbReference>
<dbReference type="PANTHER" id="PTHR43439:SF2">
    <property type="entry name" value="ENZYME, PUTATIVE (JCVI)-RELATED"/>
    <property type="match status" value="1"/>
</dbReference>
<keyword evidence="5" id="KW-1185">Reference proteome</keyword>
<dbReference type="InterPro" id="IPR020845">
    <property type="entry name" value="AMP-binding_CS"/>
</dbReference>
<comment type="caution">
    <text evidence="4">The sequence shown here is derived from an EMBL/GenBank/DDBJ whole genome shotgun (WGS) entry which is preliminary data.</text>
</comment>
<evidence type="ECO:0000313" key="5">
    <source>
        <dbReference type="Proteomes" id="UP000193218"/>
    </source>
</evidence>
<dbReference type="Gene3D" id="1.10.1200.10">
    <property type="entry name" value="ACP-like"/>
    <property type="match status" value="1"/>
</dbReference>
<accession>A0A1Y1UQH2</accession>
<dbReference type="InterPro" id="IPR013120">
    <property type="entry name" value="FAR_NAD-bd"/>
</dbReference>
<dbReference type="RefSeq" id="XP_021874103.1">
    <property type="nucleotide sequence ID" value="XM_022018808.1"/>
</dbReference>
<protein>
    <recommendedName>
        <fullName evidence="3">Carrier domain-containing protein</fullName>
    </recommendedName>
</protein>
<dbReference type="InParanoid" id="A0A1Y1UQH2"/>
<dbReference type="SUPFAM" id="SSF51735">
    <property type="entry name" value="NAD(P)-binding Rossmann-fold domains"/>
    <property type="match status" value="1"/>
</dbReference>
<dbReference type="InterPro" id="IPR009081">
    <property type="entry name" value="PP-bd_ACP"/>
</dbReference>
<keyword evidence="1" id="KW-0596">Phosphopantetheine</keyword>
<feature type="domain" description="Carrier" evidence="3">
    <location>
        <begin position="547"/>
        <end position="623"/>
    </location>
</feature>
<dbReference type="OrthoDB" id="429813at2759"/>
<reference evidence="4 5" key="1">
    <citation type="submission" date="2017-03" db="EMBL/GenBank/DDBJ databases">
        <title>Widespread Adenine N6-methylation of Active Genes in Fungi.</title>
        <authorList>
            <consortium name="DOE Joint Genome Institute"/>
            <person name="Mondo S.J."/>
            <person name="Dannebaum R.O."/>
            <person name="Kuo R.C."/>
            <person name="Louie K.B."/>
            <person name="Bewick A.J."/>
            <person name="Labutti K."/>
            <person name="Haridas S."/>
            <person name="Kuo A."/>
            <person name="Salamov A."/>
            <person name="Ahrendt S.R."/>
            <person name="Lau R."/>
            <person name="Bowen B.P."/>
            <person name="Lipzen A."/>
            <person name="Sullivan W."/>
            <person name="Andreopoulos W.B."/>
            <person name="Clum A."/>
            <person name="Lindquist E."/>
            <person name="Daum C."/>
            <person name="Northen T.R."/>
            <person name="Ramamoorthy G."/>
            <person name="Schmitz R.J."/>
            <person name="Gryganskyi A."/>
            <person name="Culley D."/>
            <person name="Magnuson J."/>
            <person name="James T.Y."/>
            <person name="O'Malley M.A."/>
            <person name="Stajich J.E."/>
            <person name="Spatafora J.W."/>
            <person name="Visel A."/>
            <person name="Grigoriev I.V."/>
        </authorList>
    </citation>
    <scope>NUCLEOTIDE SEQUENCE [LARGE SCALE GENOMIC DNA]</scope>
    <source>
        <strain evidence="4 5">NRRL Y-17943</strain>
    </source>
</reference>
<dbReference type="InterPro" id="IPR036291">
    <property type="entry name" value="NAD(P)-bd_dom_sf"/>
</dbReference>
<evidence type="ECO:0000256" key="2">
    <source>
        <dbReference type="ARBA" id="ARBA00022553"/>
    </source>
</evidence>
<evidence type="ECO:0000259" key="3">
    <source>
        <dbReference type="PROSITE" id="PS50075"/>
    </source>
</evidence>
<dbReference type="InterPro" id="IPR036736">
    <property type="entry name" value="ACP-like_sf"/>
</dbReference>